<keyword evidence="3" id="KW-1185">Reference proteome</keyword>
<reference evidence="2" key="4">
    <citation type="journal article" date="2015" name="G3 (Bethesda)">
        <title>Genome sequences of three phytopathogenic species of the Magnaporthaceae family of fungi.</title>
        <authorList>
            <person name="Okagaki L.H."/>
            <person name="Nunes C.C."/>
            <person name="Sailsbery J."/>
            <person name="Clay B."/>
            <person name="Brown D."/>
            <person name="John T."/>
            <person name="Oh Y."/>
            <person name="Young N."/>
            <person name="Fitzgerald M."/>
            <person name="Haas B.J."/>
            <person name="Zeng Q."/>
            <person name="Young S."/>
            <person name="Adiconis X."/>
            <person name="Fan L."/>
            <person name="Levin J.Z."/>
            <person name="Mitchell T.K."/>
            <person name="Okubara P.A."/>
            <person name="Farman M.L."/>
            <person name="Kohn L.M."/>
            <person name="Birren B."/>
            <person name="Ma L.-J."/>
            <person name="Dean R.A."/>
        </authorList>
    </citation>
    <scope>NUCLEOTIDE SEQUENCE</scope>
    <source>
        <strain evidence="2">R3-111a-1</strain>
    </source>
</reference>
<dbReference type="AlphaFoldDB" id="J3NXE3"/>
<reference evidence="1" key="3">
    <citation type="submission" date="2010-09" db="EMBL/GenBank/DDBJ databases">
        <title>Annotation of Gaeumannomyces graminis var. tritici R3-111a-1.</title>
        <authorList>
            <consortium name="The Broad Institute Genome Sequencing Platform"/>
            <person name="Ma L.-J."/>
            <person name="Dead R."/>
            <person name="Young S.K."/>
            <person name="Zeng Q."/>
            <person name="Gargeya S."/>
            <person name="Fitzgerald M."/>
            <person name="Haas B."/>
            <person name="Abouelleil A."/>
            <person name="Alvarado L."/>
            <person name="Arachchi H.M."/>
            <person name="Berlin A."/>
            <person name="Brown A."/>
            <person name="Chapman S.B."/>
            <person name="Chen Z."/>
            <person name="Dunbar C."/>
            <person name="Freedman E."/>
            <person name="Gearin G."/>
            <person name="Gellesch M."/>
            <person name="Goldberg J."/>
            <person name="Griggs A."/>
            <person name="Gujja S."/>
            <person name="Heiman D."/>
            <person name="Howarth C."/>
            <person name="Larson L."/>
            <person name="Lui A."/>
            <person name="MacDonald P.J.P."/>
            <person name="Mehta T."/>
            <person name="Montmayeur A."/>
            <person name="Murphy C."/>
            <person name="Neiman D."/>
            <person name="Pearson M."/>
            <person name="Priest M."/>
            <person name="Roberts A."/>
            <person name="Saif S."/>
            <person name="Shea T."/>
            <person name="Shenoy N."/>
            <person name="Sisk P."/>
            <person name="Stolte C."/>
            <person name="Sykes S."/>
            <person name="Yandava C."/>
            <person name="Wortman J."/>
            <person name="Nusbaum C."/>
            <person name="Birren B."/>
        </authorList>
    </citation>
    <scope>NUCLEOTIDE SEQUENCE</scope>
    <source>
        <strain evidence="1">R3-111a-1</strain>
    </source>
</reference>
<dbReference type="VEuPathDB" id="FungiDB:GGTG_05949"/>
<sequence>MTKCEARAGLAYEDLPALFPELVVLLAHVYNLVGRTDLAAKYAGTALRVLNIYESLEPDE</sequence>
<reference evidence="2" key="5">
    <citation type="submission" date="2018-04" db="UniProtKB">
        <authorList>
            <consortium name="EnsemblFungi"/>
        </authorList>
    </citation>
    <scope>IDENTIFICATION</scope>
    <source>
        <strain evidence="2">R3-111a-1</strain>
    </source>
</reference>
<reference evidence="1" key="2">
    <citation type="submission" date="2010-07" db="EMBL/GenBank/DDBJ databases">
        <authorList>
            <consortium name="The Broad Institute Genome Sequencing Platform"/>
            <consortium name="Broad Institute Genome Sequencing Center for Infectious Disease"/>
            <person name="Ma L.-J."/>
            <person name="Dead R."/>
            <person name="Young S."/>
            <person name="Zeng Q."/>
            <person name="Koehrsen M."/>
            <person name="Alvarado L."/>
            <person name="Berlin A."/>
            <person name="Chapman S.B."/>
            <person name="Chen Z."/>
            <person name="Freedman E."/>
            <person name="Gellesch M."/>
            <person name="Goldberg J."/>
            <person name="Griggs A."/>
            <person name="Gujja S."/>
            <person name="Heilman E.R."/>
            <person name="Heiman D."/>
            <person name="Hepburn T."/>
            <person name="Howarth C."/>
            <person name="Jen D."/>
            <person name="Larson L."/>
            <person name="Mehta T."/>
            <person name="Neiman D."/>
            <person name="Pearson M."/>
            <person name="Roberts A."/>
            <person name="Saif S."/>
            <person name="Shea T."/>
            <person name="Shenoy N."/>
            <person name="Sisk P."/>
            <person name="Stolte C."/>
            <person name="Sykes S."/>
            <person name="Walk T."/>
            <person name="White J."/>
            <person name="Yandava C."/>
            <person name="Haas B."/>
            <person name="Nusbaum C."/>
            <person name="Birren B."/>
        </authorList>
    </citation>
    <scope>NUCLEOTIDE SEQUENCE</scope>
    <source>
        <strain evidence="1">R3-111a-1</strain>
    </source>
</reference>
<gene>
    <name evidence="2" type="primary">20346407</name>
    <name evidence="1" type="ORF">GGTG_05949</name>
</gene>
<dbReference type="EMBL" id="GL385397">
    <property type="protein sequence ID" value="EJT76025.1"/>
    <property type="molecule type" value="Genomic_DNA"/>
</dbReference>
<name>J3NXE3_GAET3</name>
<evidence type="ECO:0000313" key="1">
    <source>
        <dbReference type="EMBL" id="EJT76025.1"/>
    </source>
</evidence>
<dbReference type="RefSeq" id="XP_009222025.1">
    <property type="nucleotide sequence ID" value="XM_009223761.1"/>
</dbReference>
<dbReference type="GeneID" id="20346407"/>
<proteinExistence type="predicted"/>
<evidence type="ECO:0000313" key="2">
    <source>
        <dbReference type="EnsemblFungi" id="EJT76025"/>
    </source>
</evidence>
<organism evidence="1">
    <name type="scientific">Gaeumannomyces tritici (strain R3-111a-1)</name>
    <name type="common">Wheat and barley take-all root rot fungus</name>
    <name type="synonym">Gaeumannomyces graminis var. tritici</name>
    <dbReference type="NCBI Taxonomy" id="644352"/>
    <lineage>
        <taxon>Eukaryota</taxon>
        <taxon>Fungi</taxon>
        <taxon>Dikarya</taxon>
        <taxon>Ascomycota</taxon>
        <taxon>Pezizomycotina</taxon>
        <taxon>Sordariomycetes</taxon>
        <taxon>Sordariomycetidae</taxon>
        <taxon>Magnaporthales</taxon>
        <taxon>Magnaporthaceae</taxon>
        <taxon>Gaeumannomyces</taxon>
    </lineage>
</organism>
<accession>J3NXE3</accession>
<reference evidence="3" key="1">
    <citation type="submission" date="2010-07" db="EMBL/GenBank/DDBJ databases">
        <title>The genome sequence of Gaeumannomyces graminis var. tritici strain R3-111a-1.</title>
        <authorList>
            <consortium name="The Broad Institute Genome Sequencing Platform"/>
            <person name="Ma L.-J."/>
            <person name="Dead R."/>
            <person name="Young S."/>
            <person name="Zeng Q."/>
            <person name="Koehrsen M."/>
            <person name="Alvarado L."/>
            <person name="Berlin A."/>
            <person name="Chapman S.B."/>
            <person name="Chen Z."/>
            <person name="Freedman E."/>
            <person name="Gellesch M."/>
            <person name="Goldberg J."/>
            <person name="Griggs A."/>
            <person name="Gujja S."/>
            <person name="Heilman E.R."/>
            <person name="Heiman D."/>
            <person name="Hepburn T."/>
            <person name="Howarth C."/>
            <person name="Jen D."/>
            <person name="Larson L."/>
            <person name="Mehta T."/>
            <person name="Neiman D."/>
            <person name="Pearson M."/>
            <person name="Roberts A."/>
            <person name="Saif S."/>
            <person name="Shea T."/>
            <person name="Shenoy N."/>
            <person name="Sisk P."/>
            <person name="Stolte C."/>
            <person name="Sykes S."/>
            <person name="Walk T."/>
            <person name="White J."/>
            <person name="Yandava C."/>
            <person name="Haas B."/>
            <person name="Nusbaum C."/>
            <person name="Birren B."/>
        </authorList>
    </citation>
    <scope>NUCLEOTIDE SEQUENCE [LARGE SCALE GENOMIC DNA]</scope>
    <source>
        <strain evidence="3">R3-111a-1</strain>
    </source>
</reference>
<evidence type="ECO:0000313" key="3">
    <source>
        <dbReference type="Proteomes" id="UP000006039"/>
    </source>
</evidence>
<dbReference type="HOGENOM" id="CLU_2941882_0_0_1"/>
<protein>
    <submittedName>
        <fullName evidence="1 2">Uncharacterized protein</fullName>
    </submittedName>
</protein>
<dbReference type="Proteomes" id="UP000006039">
    <property type="component" value="Unassembled WGS sequence"/>
</dbReference>
<dbReference type="EnsemblFungi" id="EJT76025">
    <property type="protein sequence ID" value="EJT76025"/>
    <property type="gene ID" value="GGTG_05949"/>
</dbReference>